<dbReference type="Proteomes" id="UP001177021">
    <property type="component" value="Unassembled WGS sequence"/>
</dbReference>
<dbReference type="EMBL" id="CASHSV030000001">
    <property type="protein sequence ID" value="CAJ2628289.1"/>
    <property type="molecule type" value="Genomic_DNA"/>
</dbReference>
<protein>
    <submittedName>
        <fullName evidence="1">Uncharacterized protein</fullName>
    </submittedName>
</protein>
<sequence length="72" mass="7981">MLYMCSFSSSRNYDDSDKKPISKVQKDRKNCSSTSNKQTKPSTLPAKKELENSDSKNSSVKKSKVSDSVASI</sequence>
<keyword evidence="2" id="KW-1185">Reference proteome</keyword>
<accession>A0ACB0I825</accession>
<evidence type="ECO:0000313" key="2">
    <source>
        <dbReference type="Proteomes" id="UP001177021"/>
    </source>
</evidence>
<reference evidence="1" key="1">
    <citation type="submission" date="2023-10" db="EMBL/GenBank/DDBJ databases">
        <authorList>
            <person name="Rodriguez Cubillos JULIANA M."/>
            <person name="De Vega J."/>
        </authorList>
    </citation>
    <scope>NUCLEOTIDE SEQUENCE</scope>
</reference>
<comment type="caution">
    <text evidence="1">The sequence shown here is derived from an EMBL/GenBank/DDBJ whole genome shotgun (WGS) entry which is preliminary data.</text>
</comment>
<organism evidence="1 2">
    <name type="scientific">Trifolium pratense</name>
    <name type="common">Red clover</name>
    <dbReference type="NCBI Taxonomy" id="57577"/>
    <lineage>
        <taxon>Eukaryota</taxon>
        <taxon>Viridiplantae</taxon>
        <taxon>Streptophyta</taxon>
        <taxon>Embryophyta</taxon>
        <taxon>Tracheophyta</taxon>
        <taxon>Spermatophyta</taxon>
        <taxon>Magnoliopsida</taxon>
        <taxon>eudicotyledons</taxon>
        <taxon>Gunneridae</taxon>
        <taxon>Pentapetalae</taxon>
        <taxon>rosids</taxon>
        <taxon>fabids</taxon>
        <taxon>Fabales</taxon>
        <taxon>Fabaceae</taxon>
        <taxon>Papilionoideae</taxon>
        <taxon>50 kb inversion clade</taxon>
        <taxon>NPAAA clade</taxon>
        <taxon>Hologalegina</taxon>
        <taxon>IRL clade</taxon>
        <taxon>Trifolieae</taxon>
        <taxon>Trifolium</taxon>
    </lineage>
</organism>
<evidence type="ECO:0000313" key="1">
    <source>
        <dbReference type="EMBL" id="CAJ2628289.1"/>
    </source>
</evidence>
<proteinExistence type="predicted"/>
<gene>
    <name evidence="1" type="ORF">MILVUS5_LOCUS565</name>
</gene>
<name>A0ACB0I825_TRIPR</name>